<protein>
    <recommendedName>
        <fullName evidence="8">Formate--tetrahydrofolate ligase</fullName>
        <ecNumber evidence="8">6.3.4.3</ecNumber>
    </recommendedName>
    <alternativeName>
        <fullName evidence="8">Formyltetrahydrofolate synthetase</fullName>
        <shortName evidence="8">FHS</shortName>
        <shortName evidence="8">FTHFS</shortName>
    </alternativeName>
</protein>
<name>A0A2Z4AFA0_9BACT</name>
<dbReference type="UniPathway" id="UPA00193"/>
<evidence type="ECO:0000256" key="7">
    <source>
        <dbReference type="ARBA" id="ARBA00061363"/>
    </source>
</evidence>
<dbReference type="Pfam" id="PF01268">
    <property type="entry name" value="FTHFS"/>
    <property type="match status" value="1"/>
</dbReference>
<dbReference type="SUPFAM" id="SSF52540">
    <property type="entry name" value="P-loop containing nucleoside triphosphate hydrolases"/>
    <property type="match status" value="1"/>
</dbReference>
<evidence type="ECO:0000256" key="8">
    <source>
        <dbReference type="HAMAP-Rule" id="MF_01543"/>
    </source>
</evidence>
<gene>
    <name evidence="8 9" type="primary">fhs</name>
    <name evidence="9" type="ORF">DF168_02095</name>
</gene>
<comment type="pathway">
    <text evidence="1 8">One-carbon metabolism; tetrahydrofolate interconversion.</text>
</comment>
<dbReference type="GO" id="GO:0005524">
    <property type="term" value="F:ATP binding"/>
    <property type="evidence" value="ECO:0007669"/>
    <property type="project" value="UniProtKB-UniRule"/>
</dbReference>
<evidence type="ECO:0000256" key="4">
    <source>
        <dbReference type="ARBA" id="ARBA00022741"/>
    </source>
</evidence>
<keyword evidence="3 8" id="KW-0436">Ligase</keyword>
<dbReference type="Proteomes" id="UP000247465">
    <property type="component" value="Chromosome"/>
</dbReference>
<dbReference type="Gene3D" id="3.40.50.300">
    <property type="entry name" value="P-loop containing nucleotide triphosphate hydrolases"/>
    <property type="match status" value="1"/>
</dbReference>
<dbReference type="Gene3D" id="3.30.1510.10">
    <property type="entry name" value="Domain 2, N(10)-formyltetrahydrofolate synthetase"/>
    <property type="match status" value="1"/>
</dbReference>
<dbReference type="Gene3D" id="3.10.410.10">
    <property type="entry name" value="Formyltetrahydrofolate synthetase, domain 3"/>
    <property type="match status" value="1"/>
</dbReference>
<evidence type="ECO:0000313" key="10">
    <source>
        <dbReference type="Proteomes" id="UP000247465"/>
    </source>
</evidence>
<keyword evidence="5 8" id="KW-0067">ATP-binding</keyword>
<dbReference type="InterPro" id="IPR020628">
    <property type="entry name" value="Formate_THF_ligase_CS"/>
</dbReference>
<dbReference type="PROSITE" id="PS00721">
    <property type="entry name" value="FTHFS_1"/>
    <property type="match status" value="1"/>
</dbReference>
<proteinExistence type="inferred from homology"/>
<dbReference type="FunFam" id="3.30.1510.10:FF:000001">
    <property type="entry name" value="Formate--tetrahydrofolate ligase"/>
    <property type="match status" value="1"/>
</dbReference>
<dbReference type="InterPro" id="IPR000559">
    <property type="entry name" value="Formate_THF_ligase"/>
</dbReference>
<dbReference type="InterPro" id="IPR027417">
    <property type="entry name" value="P-loop_NTPase"/>
</dbReference>
<comment type="catalytic activity">
    <reaction evidence="6 8">
        <text>(6S)-5,6,7,8-tetrahydrofolate + formate + ATP = (6R)-10-formyltetrahydrofolate + ADP + phosphate</text>
        <dbReference type="Rhea" id="RHEA:20221"/>
        <dbReference type="ChEBI" id="CHEBI:15740"/>
        <dbReference type="ChEBI" id="CHEBI:30616"/>
        <dbReference type="ChEBI" id="CHEBI:43474"/>
        <dbReference type="ChEBI" id="CHEBI:57453"/>
        <dbReference type="ChEBI" id="CHEBI:195366"/>
        <dbReference type="ChEBI" id="CHEBI:456216"/>
        <dbReference type="EC" id="6.3.4.3"/>
    </reaction>
</comment>
<keyword evidence="2 8" id="KW-0554">One-carbon metabolism</keyword>
<evidence type="ECO:0000313" key="9">
    <source>
        <dbReference type="EMBL" id="AWT60871.1"/>
    </source>
</evidence>
<organism evidence="9 10">
    <name type="scientific">Candidatus Moanibacter tarae</name>
    <dbReference type="NCBI Taxonomy" id="2200854"/>
    <lineage>
        <taxon>Bacteria</taxon>
        <taxon>Pseudomonadati</taxon>
        <taxon>Verrucomicrobiota</taxon>
        <taxon>Opitutia</taxon>
        <taxon>Puniceicoccales</taxon>
        <taxon>Puniceicoccales incertae sedis</taxon>
        <taxon>Candidatus Moanibacter</taxon>
    </lineage>
</organism>
<feature type="binding site" evidence="8">
    <location>
        <begin position="86"/>
        <end position="93"/>
    </location>
    <ligand>
        <name>ATP</name>
        <dbReference type="ChEBI" id="CHEBI:30616"/>
    </ligand>
</feature>
<keyword evidence="4 8" id="KW-0547">Nucleotide-binding</keyword>
<evidence type="ECO:0000256" key="3">
    <source>
        <dbReference type="ARBA" id="ARBA00022598"/>
    </source>
</evidence>
<accession>A0A2Z4AFA0</accession>
<dbReference type="GO" id="GO:0035999">
    <property type="term" value="P:tetrahydrofolate interconversion"/>
    <property type="evidence" value="ECO:0007669"/>
    <property type="project" value="UniProtKB-UniRule"/>
</dbReference>
<evidence type="ECO:0000256" key="5">
    <source>
        <dbReference type="ARBA" id="ARBA00022840"/>
    </source>
</evidence>
<dbReference type="NCBIfam" id="NF010030">
    <property type="entry name" value="PRK13505.1"/>
    <property type="match status" value="1"/>
</dbReference>
<comment type="similarity">
    <text evidence="7 8">Belongs to the formate--tetrahydrofolate ligase family.</text>
</comment>
<dbReference type="EMBL" id="CP029803">
    <property type="protein sequence ID" value="AWT60871.1"/>
    <property type="molecule type" value="Genomic_DNA"/>
</dbReference>
<dbReference type="CDD" id="cd00477">
    <property type="entry name" value="FTHFS"/>
    <property type="match status" value="1"/>
</dbReference>
<evidence type="ECO:0000256" key="1">
    <source>
        <dbReference type="ARBA" id="ARBA00004777"/>
    </source>
</evidence>
<dbReference type="AlphaFoldDB" id="A0A2Z4AFA0"/>
<dbReference type="HAMAP" id="MF_01543">
    <property type="entry name" value="FTHFS"/>
    <property type="match status" value="1"/>
</dbReference>
<dbReference type="KEGG" id="mtar:DF168_02095"/>
<evidence type="ECO:0000256" key="6">
    <source>
        <dbReference type="ARBA" id="ARBA00049033"/>
    </source>
</evidence>
<sequence length="580" mass="62871">MAKSNLEGAVGRTKSFEGALPLPSDIEIARKATLEPIASVGREIGLNDDELELYGEFKAKVKQNAFDRLVDREDGKLILVTGMTPTRSGEGKTLTSIGLAQAFGKLNHLHLLVLREPSLGPTFGIKGGATGGGFAQVLPMEEINIHFTGDLHAVTAAHNLLAATVDNHVFQGNELGIDPDKIILRRVMDLCDRQLRDCKIGLGPPTNGFPHRNGFDITAASEVMAILALASQARDLRERLGKIIVAYTRKDEPVFADQFGCIGAMMVLLKDALNPNLVQTIENTPALIHCGPFANIAHGCNSVRATRLALKLADYVVTESGFAADLGAEKFINIKCRASGIQPNAAVFVVSCKALKRHGGVREKKLSGVDIEALKRGFENVRCHLKSLAEFGIPVIVAINRFPEDKCSELDTVFNLCQDEGVEAALSEVASLGSNGGLELAQKVLTVLHAWRGKASSFQFLYEQDAPVREKIEIVARKVYHADGVEFHEEAEADIRRLERLHLDALPICIAKTQFSISDDPKKLGAPKGWRLKVRNVKLNNGAGFLVAITGQTMLMPGMPKQSNLENIGIDDEGKIFGLS</sequence>
<reference evidence="9 10" key="1">
    <citation type="submission" date="2018-06" db="EMBL/GenBank/DDBJ databases">
        <title>Draft Genome Sequence of a Novel Marine Bacterium Related to the Verrucomicrobia.</title>
        <authorList>
            <person name="Vosseberg J."/>
            <person name="Martijn J."/>
            <person name="Ettema T.J.G."/>
        </authorList>
    </citation>
    <scope>NUCLEOTIDE SEQUENCE [LARGE SCALE GENOMIC DNA]</scope>
    <source>
        <strain evidence="9">TARA_B100001123</strain>
    </source>
</reference>
<dbReference type="GO" id="GO:0004329">
    <property type="term" value="F:formate-tetrahydrofolate ligase activity"/>
    <property type="evidence" value="ECO:0007669"/>
    <property type="project" value="UniProtKB-UniRule"/>
</dbReference>
<dbReference type="EC" id="6.3.4.3" evidence="8"/>
<evidence type="ECO:0000256" key="2">
    <source>
        <dbReference type="ARBA" id="ARBA00022563"/>
    </source>
</evidence>